<protein>
    <submittedName>
        <fullName evidence="2">Uncharacterized protein</fullName>
    </submittedName>
</protein>
<dbReference type="GO" id="GO:0016020">
    <property type="term" value="C:membrane"/>
    <property type="evidence" value="ECO:0007669"/>
    <property type="project" value="InterPro"/>
</dbReference>
<evidence type="ECO:0000256" key="1">
    <source>
        <dbReference type="SAM" id="Phobius"/>
    </source>
</evidence>
<dbReference type="OrthoDB" id="5428055at2759"/>
<proteinExistence type="predicted"/>
<keyword evidence="3" id="KW-1185">Reference proteome</keyword>
<evidence type="ECO:0000313" key="2">
    <source>
        <dbReference type="EMBL" id="CZR56077.1"/>
    </source>
</evidence>
<sequence length="610" mass="70020">MDEARFHSGHFKNEAFRWKSVFTQRQTRVYLSENSRHLQDGVSKLEVIDNFVDQGCTDDPGRHLSRRLLLGRFLNDSDVELFHQPPDPSIFKNKILLDDRNDESVSGIIPQIQPSSGQCRQLDHDNPLTAHQLHSELIKQRLSHMRAPAEPNFIAAERRLIYITDLDPHCCMALALTVSHMQAAFLRDFLHIYLACRASIGVHIYTLSGLATSPSPVGGSTFSLEFHLPYYAWRRMASKRDDERLTGDGTPLRIAEEVIHLPRKGSSASKKKKKRDYIYEAQCSVMVTGVDDWVWTAYCFVDVYFKGARHSEDVNTLCDQPRRYDPHSLGGGHPLDRPLWLPREYFLRALAARMRQVKQEWNNSVSRLLQGTEPYVQSFTTEDTHIYKTDELDMTQQKGFKWTVRVLRQFANLLSKTVVTWETFKDGEIRYFYGPQNGDSAGVSSGSYLAAIDKDVIELKDLLSSLQYQTDLFENMITNASFLFGHFEAIATRKQSKFIQALTVVTIVYLPPTLASTIFSMQSILPSDVKFKDWIYTFVALFLSTAFVLVALNLSNLAHFVRWAGRGLKDMWAWIRSPQRWWRGSEGSADDEHEMDDQDDDVDDLYFGTI</sequence>
<keyword evidence="1" id="KW-0472">Membrane</keyword>
<reference evidence="2 3" key="1">
    <citation type="submission" date="2016-03" db="EMBL/GenBank/DDBJ databases">
        <authorList>
            <person name="Ploux O."/>
        </authorList>
    </citation>
    <scope>NUCLEOTIDE SEQUENCE [LARGE SCALE GENOMIC DNA]</scope>
    <source>
        <strain evidence="2 3">UAMH 11012</strain>
    </source>
</reference>
<dbReference type="Proteomes" id="UP000184330">
    <property type="component" value="Unassembled WGS sequence"/>
</dbReference>
<dbReference type="EMBL" id="FJOG01000007">
    <property type="protein sequence ID" value="CZR56077.1"/>
    <property type="molecule type" value="Genomic_DNA"/>
</dbReference>
<keyword evidence="1" id="KW-0812">Transmembrane</keyword>
<dbReference type="Pfam" id="PF01544">
    <property type="entry name" value="CorA"/>
    <property type="match status" value="1"/>
</dbReference>
<organism evidence="2 3">
    <name type="scientific">Phialocephala subalpina</name>
    <dbReference type="NCBI Taxonomy" id="576137"/>
    <lineage>
        <taxon>Eukaryota</taxon>
        <taxon>Fungi</taxon>
        <taxon>Dikarya</taxon>
        <taxon>Ascomycota</taxon>
        <taxon>Pezizomycotina</taxon>
        <taxon>Leotiomycetes</taxon>
        <taxon>Helotiales</taxon>
        <taxon>Mollisiaceae</taxon>
        <taxon>Phialocephala</taxon>
        <taxon>Phialocephala fortinii species complex</taxon>
    </lineage>
</organism>
<gene>
    <name evidence="2" type="ORF">PAC_05965</name>
</gene>
<feature type="transmembrane region" description="Helical" evidence="1">
    <location>
        <begin position="534"/>
        <end position="554"/>
    </location>
</feature>
<feature type="transmembrane region" description="Helical" evidence="1">
    <location>
        <begin position="501"/>
        <end position="522"/>
    </location>
</feature>
<dbReference type="Gene3D" id="1.20.58.340">
    <property type="entry name" value="Magnesium transport protein CorA, transmembrane region"/>
    <property type="match status" value="1"/>
</dbReference>
<dbReference type="STRING" id="576137.A0A1L7WTH3"/>
<dbReference type="GO" id="GO:0046873">
    <property type="term" value="F:metal ion transmembrane transporter activity"/>
    <property type="evidence" value="ECO:0007669"/>
    <property type="project" value="InterPro"/>
</dbReference>
<evidence type="ECO:0000313" key="3">
    <source>
        <dbReference type="Proteomes" id="UP000184330"/>
    </source>
</evidence>
<dbReference type="InterPro" id="IPR002523">
    <property type="entry name" value="MgTranspt_CorA/ZnTranspt_ZntB"/>
</dbReference>
<dbReference type="AlphaFoldDB" id="A0A1L7WTH3"/>
<keyword evidence="1" id="KW-1133">Transmembrane helix</keyword>
<accession>A0A1L7WTH3</accession>
<name>A0A1L7WTH3_9HELO</name>